<dbReference type="GO" id="GO:0005737">
    <property type="term" value="C:cytoplasm"/>
    <property type="evidence" value="ECO:0007669"/>
    <property type="project" value="TreeGrafter"/>
</dbReference>
<dbReference type="OrthoDB" id="5979581at2759"/>
<evidence type="ECO:0000313" key="11">
    <source>
        <dbReference type="EMBL" id="EHK99846.1"/>
    </source>
</evidence>
<keyword evidence="2" id="KW-0723">Serine/threonine-protein kinase</keyword>
<sequence length="174" mass="18908">MAAAAKRQFRPSALDNVEDIENYRPGGFHPIHIGDELQDRYKIVHKLGYGGFSTVWLARDKVDEQYVALKILAASSQQESKELGVLQKLVEPSTDHPGQNSVLSLLNNFVIEGPNGRHLCLVVQVAGPSIAALNYSPGAVAGSRRLRPELAVKVANQTVQALDFVHSQGFCHGA</sequence>
<keyword evidence="12" id="KW-1185">Reference proteome</keyword>
<dbReference type="PROSITE" id="PS50011">
    <property type="entry name" value="PROTEIN_KINASE_DOM"/>
    <property type="match status" value="1"/>
</dbReference>
<dbReference type="GO" id="GO:0050684">
    <property type="term" value="P:regulation of mRNA processing"/>
    <property type="evidence" value="ECO:0007669"/>
    <property type="project" value="TreeGrafter"/>
</dbReference>
<dbReference type="HOGENOM" id="CLU_000288_81_7_1"/>
<evidence type="ECO:0000256" key="1">
    <source>
        <dbReference type="ARBA" id="ARBA00012513"/>
    </source>
</evidence>
<evidence type="ECO:0000256" key="7">
    <source>
        <dbReference type="ARBA" id="ARBA00047899"/>
    </source>
</evidence>
<dbReference type="GO" id="GO:0005524">
    <property type="term" value="F:ATP binding"/>
    <property type="evidence" value="ECO:0007669"/>
    <property type="project" value="UniProtKB-UniRule"/>
</dbReference>
<comment type="caution">
    <text evidence="11">The sequence shown here is derived from an EMBL/GenBank/DDBJ whole genome shotgun (WGS) entry which is preliminary data.</text>
</comment>
<dbReference type="PANTHER" id="PTHR47634">
    <property type="entry name" value="PROTEIN KINASE DOMAIN-CONTAINING PROTEIN-RELATED"/>
    <property type="match status" value="1"/>
</dbReference>
<dbReference type="InterPro" id="IPR017441">
    <property type="entry name" value="Protein_kinase_ATP_BS"/>
</dbReference>
<dbReference type="PANTHER" id="PTHR47634:SF9">
    <property type="entry name" value="PROTEIN KINASE DOMAIN-CONTAINING PROTEIN-RELATED"/>
    <property type="match status" value="1"/>
</dbReference>
<feature type="binding site" evidence="9">
    <location>
        <position position="70"/>
    </location>
    <ligand>
        <name>ATP</name>
        <dbReference type="ChEBI" id="CHEBI:30616"/>
    </ligand>
</feature>
<reference evidence="11 12" key="1">
    <citation type="journal article" date="2012" name="Eukaryot. Cell">
        <title>Genome sequence of the fungus Glarea lozoyensis: the first genome sequence of a species from the Helotiaceae family.</title>
        <authorList>
            <person name="Youssar L."/>
            <person name="Gruening B.A."/>
            <person name="Erxleben A."/>
            <person name="Guenther S."/>
            <person name="Huettel W."/>
        </authorList>
    </citation>
    <scope>NUCLEOTIDE SEQUENCE [LARGE SCALE GENOMIC DNA]</scope>
    <source>
        <strain evidence="12">ATCC 74030 / MF5533</strain>
    </source>
</reference>
<dbReference type="InterPro" id="IPR011009">
    <property type="entry name" value="Kinase-like_dom_sf"/>
</dbReference>
<keyword evidence="6 9" id="KW-0067">ATP-binding</keyword>
<evidence type="ECO:0000256" key="5">
    <source>
        <dbReference type="ARBA" id="ARBA00022777"/>
    </source>
</evidence>
<evidence type="ECO:0000259" key="10">
    <source>
        <dbReference type="PROSITE" id="PS50011"/>
    </source>
</evidence>
<comment type="catalytic activity">
    <reaction evidence="7">
        <text>L-threonyl-[protein] + ATP = O-phospho-L-threonyl-[protein] + ADP + H(+)</text>
        <dbReference type="Rhea" id="RHEA:46608"/>
        <dbReference type="Rhea" id="RHEA-COMP:11060"/>
        <dbReference type="Rhea" id="RHEA-COMP:11605"/>
        <dbReference type="ChEBI" id="CHEBI:15378"/>
        <dbReference type="ChEBI" id="CHEBI:30013"/>
        <dbReference type="ChEBI" id="CHEBI:30616"/>
        <dbReference type="ChEBI" id="CHEBI:61977"/>
        <dbReference type="ChEBI" id="CHEBI:456216"/>
        <dbReference type="EC" id="2.7.11.1"/>
    </reaction>
</comment>
<dbReference type="Proteomes" id="UP000005446">
    <property type="component" value="Unassembled WGS sequence"/>
</dbReference>
<dbReference type="SUPFAM" id="SSF56112">
    <property type="entry name" value="Protein kinase-like (PK-like)"/>
    <property type="match status" value="1"/>
</dbReference>
<feature type="domain" description="Protein kinase" evidence="10">
    <location>
        <begin position="41"/>
        <end position="174"/>
    </location>
</feature>
<keyword evidence="3" id="KW-0808">Transferase</keyword>
<dbReference type="GO" id="GO:0000245">
    <property type="term" value="P:spliceosomal complex assembly"/>
    <property type="evidence" value="ECO:0007669"/>
    <property type="project" value="TreeGrafter"/>
</dbReference>
<name>H0ENN7_GLAL7</name>
<comment type="catalytic activity">
    <reaction evidence="8">
        <text>L-seryl-[protein] + ATP = O-phospho-L-seryl-[protein] + ADP + H(+)</text>
        <dbReference type="Rhea" id="RHEA:17989"/>
        <dbReference type="Rhea" id="RHEA-COMP:9863"/>
        <dbReference type="Rhea" id="RHEA-COMP:11604"/>
        <dbReference type="ChEBI" id="CHEBI:15378"/>
        <dbReference type="ChEBI" id="CHEBI:29999"/>
        <dbReference type="ChEBI" id="CHEBI:30616"/>
        <dbReference type="ChEBI" id="CHEBI:83421"/>
        <dbReference type="ChEBI" id="CHEBI:456216"/>
        <dbReference type="EC" id="2.7.11.1"/>
    </reaction>
</comment>
<dbReference type="Pfam" id="PF00069">
    <property type="entry name" value="Pkinase"/>
    <property type="match status" value="1"/>
</dbReference>
<dbReference type="EMBL" id="AGUE01000105">
    <property type="protein sequence ID" value="EHK99846.1"/>
    <property type="molecule type" value="Genomic_DNA"/>
</dbReference>
<protein>
    <recommendedName>
        <fullName evidence="1">non-specific serine/threonine protein kinase</fullName>
        <ecNumber evidence="1">2.7.11.1</ecNumber>
    </recommendedName>
</protein>
<dbReference type="Gene3D" id="3.30.200.20">
    <property type="entry name" value="Phosphorylase Kinase, domain 1"/>
    <property type="match status" value="1"/>
</dbReference>
<gene>
    <name evidence="11" type="ORF">M7I_4248</name>
</gene>
<accession>H0ENN7</accession>
<evidence type="ECO:0000256" key="9">
    <source>
        <dbReference type="PROSITE-ProRule" id="PRU10141"/>
    </source>
</evidence>
<evidence type="ECO:0000256" key="6">
    <source>
        <dbReference type="ARBA" id="ARBA00022840"/>
    </source>
</evidence>
<keyword evidence="4 9" id="KW-0547">Nucleotide-binding</keyword>
<evidence type="ECO:0000256" key="2">
    <source>
        <dbReference type="ARBA" id="ARBA00022527"/>
    </source>
</evidence>
<dbReference type="GO" id="GO:0004674">
    <property type="term" value="F:protein serine/threonine kinase activity"/>
    <property type="evidence" value="ECO:0007669"/>
    <property type="project" value="UniProtKB-KW"/>
</dbReference>
<organism evidence="11 12">
    <name type="scientific">Glarea lozoyensis (strain ATCC 74030 / MF5533)</name>
    <dbReference type="NCBI Taxonomy" id="1104152"/>
    <lineage>
        <taxon>Eukaryota</taxon>
        <taxon>Fungi</taxon>
        <taxon>Dikarya</taxon>
        <taxon>Ascomycota</taxon>
        <taxon>Pezizomycotina</taxon>
        <taxon>Leotiomycetes</taxon>
        <taxon>Helotiales</taxon>
        <taxon>Helotiaceae</taxon>
        <taxon>Glarea</taxon>
    </lineage>
</organism>
<dbReference type="InterPro" id="IPR000719">
    <property type="entry name" value="Prot_kinase_dom"/>
</dbReference>
<dbReference type="Gene3D" id="1.10.510.10">
    <property type="entry name" value="Transferase(Phosphotransferase) domain 1"/>
    <property type="match status" value="1"/>
</dbReference>
<dbReference type="InParanoid" id="H0ENN7"/>
<evidence type="ECO:0000256" key="8">
    <source>
        <dbReference type="ARBA" id="ARBA00048679"/>
    </source>
</evidence>
<evidence type="ECO:0000256" key="3">
    <source>
        <dbReference type="ARBA" id="ARBA00022679"/>
    </source>
</evidence>
<dbReference type="PROSITE" id="PS00107">
    <property type="entry name" value="PROTEIN_KINASE_ATP"/>
    <property type="match status" value="1"/>
</dbReference>
<evidence type="ECO:0000256" key="4">
    <source>
        <dbReference type="ARBA" id="ARBA00022741"/>
    </source>
</evidence>
<dbReference type="EC" id="2.7.11.1" evidence="1"/>
<dbReference type="AlphaFoldDB" id="H0ENN7"/>
<proteinExistence type="predicted"/>
<dbReference type="GO" id="GO:0005634">
    <property type="term" value="C:nucleus"/>
    <property type="evidence" value="ECO:0007669"/>
    <property type="project" value="TreeGrafter"/>
</dbReference>
<evidence type="ECO:0000313" key="12">
    <source>
        <dbReference type="Proteomes" id="UP000005446"/>
    </source>
</evidence>
<dbReference type="InterPro" id="IPR051334">
    <property type="entry name" value="SRPK"/>
</dbReference>
<keyword evidence="5" id="KW-0418">Kinase</keyword>